<feature type="signal peptide" evidence="1">
    <location>
        <begin position="1"/>
        <end position="26"/>
    </location>
</feature>
<evidence type="ECO:0000256" key="1">
    <source>
        <dbReference type="SAM" id="SignalP"/>
    </source>
</evidence>
<protein>
    <recommendedName>
        <fullName evidence="2">Copper amine oxidase-like N-terminal domain-containing protein</fullName>
    </recommendedName>
</protein>
<dbReference type="Pfam" id="PF07833">
    <property type="entry name" value="Cu_amine_oxidN1"/>
    <property type="match status" value="1"/>
</dbReference>
<keyword evidence="1" id="KW-0732">Signal</keyword>
<reference evidence="3 4" key="1">
    <citation type="submission" date="2020-08" db="EMBL/GenBank/DDBJ databases">
        <title>Cohnella phylogeny.</title>
        <authorList>
            <person name="Dunlap C."/>
        </authorList>
    </citation>
    <scope>NUCLEOTIDE SEQUENCE [LARGE SCALE GENOMIC DNA]</scope>
    <source>
        <strain evidence="3 4">DSM 25239</strain>
    </source>
</reference>
<comment type="caution">
    <text evidence="3">The sequence shown here is derived from an EMBL/GenBank/DDBJ whole genome shotgun (WGS) entry which is preliminary data.</text>
</comment>
<sequence length="466" mass="48187">MLMKRALAVSVVAAVVGTSAAGAASAATPAKSAASALQVQEATFAVNGTAVPFRVVRSNGETLVSIRDLGTAVGAQISVHNGVTTVELNGHKVEVKLNAKQLVADGTTVSLAQAVRSVNGASYIALRPLVAGLGGTVAVYGGQINVSTVKLLEGAENPRFAGPSSLIVSVTGDDGRTDYLVDAKSGKYEQLLHSTNASDLVVAPNGAKAAYTDSDGAVYVLDLATKVSSKISSDNNIKPELVWSADSSSIFFLQGDKGSVIAKLDPASGTITKLLDDKVDYKANLSVSPDGTKFIYTVTTLGKVTSDATNVDEDNVSIDFSANQQQIFSFDSTVAEGKPVQLTTSTDDKLFVASDDGVKAYYVSVPSEDQPAKALVVGQDQKTSTVYGDSDVIETVLAGGKLYVLASVNDANNGIYEIDLASGSKKQLYTVSAEVSSIAASGSQVAIVKNDQLFVNDGGVWKPITK</sequence>
<keyword evidence="4" id="KW-1185">Reference proteome</keyword>
<evidence type="ECO:0000259" key="2">
    <source>
        <dbReference type="Pfam" id="PF07833"/>
    </source>
</evidence>
<dbReference type="InterPro" id="IPR036582">
    <property type="entry name" value="Mao_N_sf"/>
</dbReference>
<evidence type="ECO:0000313" key="4">
    <source>
        <dbReference type="Proteomes" id="UP000553776"/>
    </source>
</evidence>
<dbReference type="Gene3D" id="3.30.457.10">
    <property type="entry name" value="Copper amine oxidase-like, N-terminal domain"/>
    <property type="match status" value="1"/>
</dbReference>
<dbReference type="SUPFAM" id="SSF55383">
    <property type="entry name" value="Copper amine oxidase, domain N"/>
    <property type="match status" value="1"/>
</dbReference>
<dbReference type="InterPro" id="IPR011042">
    <property type="entry name" value="6-blade_b-propeller_TolB-like"/>
</dbReference>
<dbReference type="PANTHER" id="PTHR36842:SF1">
    <property type="entry name" value="PROTEIN TOLB"/>
    <property type="match status" value="1"/>
</dbReference>
<organism evidence="3 4">
    <name type="scientific">Cohnella xylanilytica</name>
    <dbReference type="NCBI Taxonomy" id="557555"/>
    <lineage>
        <taxon>Bacteria</taxon>
        <taxon>Bacillati</taxon>
        <taxon>Bacillota</taxon>
        <taxon>Bacilli</taxon>
        <taxon>Bacillales</taxon>
        <taxon>Paenibacillaceae</taxon>
        <taxon>Cohnella</taxon>
    </lineage>
</organism>
<dbReference type="PANTHER" id="PTHR36842">
    <property type="entry name" value="PROTEIN TOLB HOMOLOG"/>
    <property type="match status" value="1"/>
</dbReference>
<dbReference type="AlphaFoldDB" id="A0A841TXN5"/>
<accession>A0A841TXN5</accession>
<proteinExistence type="predicted"/>
<evidence type="ECO:0000313" key="3">
    <source>
        <dbReference type="EMBL" id="MBB6690630.1"/>
    </source>
</evidence>
<gene>
    <name evidence="3" type="ORF">H7B90_04355</name>
</gene>
<name>A0A841TXN5_9BACL</name>
<dbReference type="Proteomes" id="UP000553776">
    <property type="component" value="Unassembled WGS sequence"/>
</dbReference>
<dbReference type="Gene3D" id="2.120.10.30">
    <property type="entry name" value="TolB, C-terminal domain"/>
    <property type="match status" value="1"/>
</dbReference>
<dbReference type="EMBL" id="JACJVR010000013">
    <property type="protein sequence ID" value="MBB6690630.1"/>
    <property type="molecule type" value="Genomic_DNA"/>
</dbReference>
<dbReference type="SUPFAM" id="SSF82171">
    <property type="entry name" value="DPP6 N-terminal domain-like"/>
    <property type="match status" value="1"/>
</dbReference>
<feature type="chain" id="PRO_5032934677" description="Copper amine oxidase-like N-terminal domain-containing protein" evidence="1">
    <location>
        <begin position="27"/>
        <end position="466"/>
    </location>
</feature>
<dbReference type="InterPro" id="IPR012854">
    <property type="entry name" value="Cu_amine_oxidase-like_N"/>
</dbReference>
<feature type="domain" description="Copper amine oxidase-like N-terminal" evidence="2">
    <location>
        <begin position="46"/>
        <end position="146"/>
    </location>
</feature>